<dbReference type="InterPro" id="IPR003439">
    <property type="entry name" value="ABC_transporter-like_ATP-bd"/>
</dbReference>
<dbReference type="GO" id="GO:0016887">
    <property type="term" value="F:ATP hydrolysis activity"/>
    <property type="evidence" value="ECO:0007669"/>
    <property type="project" value="InterPro"/>
</dbReference>
<dbReference type="Proteomes" id="UP000823909">
    <property type="component" value="Unassembled WGS sequence"/>
</dbReference>
<dbReference type="PANTHER" id="PTHR43553:SF24">
    <property type="entry name" value="ENERGY-COUPLING FACTOR TRANSPORTER ATP-BINDING PROTEIN ECFA1"/>
    <property type="match status" value="1"/>
</dbReference>
<evidence type="ECO:0000256" key="10">
    <source>
        <dbReference type="RuleBase" id="RU364103"/>
    </source>
</evidence>
<dbReference type="InterPro" id="IPR027417">
    <property type="entry name" value="P-loop_NTPase"/>
</dbReference>
<reference evidence="12" key="2">
    <citation type="submission" date="2021-04" db="EMBL/GenBank/DDBJ databases">
        <authorList>
            <person name="Gilroy R."/>
        </authorList>
    </citation>
    <scope>NUCLEOTIDE SEQUENCE</scope>
    <source>
        <strain evidence="12">ChiBcec15-3976</strain>
    </source>
</reference>
<dbReference type="GO" id="GO:0006824">
    <property type="term" value="P:cobalt ion transport"/>
    <property type="evidence" value="ECO:0007669"/>
    <property type="project" value="InterPro"/>
</dbReference>
<dbReference type="NCBIfam" id="TIGR01166">
    <property type="entry name" value="cbiO"/>
    <property type="match status" value="1"/>
</dbReference>
<dbReference type="GO" id="GO:0005524">
    <property type="term" value="F:ATP binding"/>
    <property type="evidence" value="ECO:0007669"/>
    <property type="project" value="UniProtKB-UniRule"/>
</dbReference>
<dbReference type="SMART" id="SM00382">
    <property type="entry name" value="AAA"/>
    <property type="match status" value="1"/>
</dbReference>
<evidence type="ECO:0000256" key="2">
    <source>
        <dbReference type="ARBA" id="ARBA00005417"/>
    </source>
</evidence>
<dbReference type="InterPro" id="IPR050095">
    <property type="entry name" value="ECF_ABC_transporter_ATP-bd"/>
</dbReference>
<evidence type="ECO:0000256" key="5">
    <source>
        <dbReference type="ARBA" id="ARBA00022741"/>
    </source>
</evidence>
<reference evidence="12" key="1">
    <citation type="journal article" date="2021" name="PeerJ">
        <title>Extensive microbial diversity within the chicken gut microbiome revealed by metagenomics and culture.</title>
        <authorList>
            <person name="Gilroy R."/>
            <person name="Ravi A."/>
            <person name="Getino M."/>
            <person name="Pursley I."/>
            <person name="Horton D.L."/>
            <person name="Alikhan N.F."/>
            <person name="Baker D."/>
            <person name="Gharbi K."/>
            <person name="Hall N."/>
            <person name="Watson M."/>
            <person name="Adriaenssens E.M."/>
            <person name="Foster-Nyarko E."/>
            <person name="Jarju S."/>
            <person name="Secka A."/>
            <person name="Antonio M."/>
            <person name="Oren A."/>
            <person name="Chaudhuri R.R."/>
            <person name="La Ragione R."/>
            <person name="Hildebrand F."/>
            <person name="Pallen M.J."/>
        </authorList>
    </citation>
    <scope>NUCLEOTIDE SEQUENCE</scope>
    <source>
        <strain evidence="12">ChiBcec15-3976</strain>
    </source>
</reference>
<dbReference type="PANTHER" id="PTHR43553">
    <property type="entry name" value="HEAVY METAL TRANSPORTER"/>
    <property type="match status" value="1"/>
</dbReference>
<comment type="function">
    <text evidence="9">Probably part of an ABC transporter complex. Responsible for energy coupling to the transport system.</text>
</comment>
<accession>A0A9D2REE8</accession>
<organism evidence="12 13">
    <name type="scientific">Candidatus Mediterraneibacter quadrami</name>
    <dbReference type="NCBI Taxonomy" id="2838684"/>
    <lineage>
        <taxon>Bacteria</taxon>
        <taxon>Bacillati</taxon>
        <taxon>Bacillota</taxon>
        <taxon>Clostridia</taxon>
        <taxon>Lachnospirales</taxon>
        <taxon>Lachnospiraceae</taxon>
        <taxon>Mediterraneibacter</taxon>
    </lineage>
</organism>
<keyword evidence="3 10" id="KW-0813">Transport</keyword>
<dbReference type="InterPro" id="IPR005876">
    <property type="entry name" value="Co_trans_ATP-bd"/>
</dbReference>
<evidence type="ECO:0000256" key="1">
    <source>
        <dbReference type="ARBA" id="ARBA00004202"/>
    </source>
</evidence>
<name>A0A9D2REE8_9FIRM</name>
<evidence type="ECO:0000256" key="7">
    <source>
        <dbReference type="ARBA" id="ARBA00022967"/>
    </source>
</evidence>
<proteinExistence type="inferred from homology"/>
<dbReference type="Gene3D" id="3.40.50.300">
    <property type="entry name" value="P-loop containing nucleotide triphosphate hydrolases"/>
    <property type="match status" value="1"/>
</dbReference>
<dbReference type="CDD" id="cd03225">
    <property type="entry name" value="ABC_cobalt_CbiO_domain1"/>
    <property type="match status" value="1"/>
</dbReference>
<keyword evidence="6 10" id="KW-0067">ATP-binding</keyword>
<evidence type="ECO:0000313" key="13">
    <source>
        <dbReference type="Proteomes" id="UP000823909"/>
    </source>
</evidence>
<comment type="similarity">
    <text evidence="2 10">Belongs to the ABC transporter superfamily.</text>
</comment>
<dbReference type="GO" id="GO:0043190">
    <property type="term" value="C:ATP-binding cassette (ABC) transporter complex"/>
    <property type="evidence" value="ECO:0007669"/>
    <property type="project" value="TreeGrafter"/>
</dbReference>
<dbReference type="InterPro" id="IPR003593">
    <property type="entry name" value="AAA+_ATPase"/>
</dbReference>
<comment type="function">
    <text evidence="10">Part of an ABC transporter complex. Responsible for energy coupling to the transport system.</text>
</comment>
<evidence type="ECO:0000256" key="4">
    <source>
        <dbReference type="ARBA" id="ARBA00022475"/>
    </source>
</evidence>
<evidence type="ECO:0000256" key="9">
    <source>
        <dbReference type="ARBA" id="ARBA00025157"/>
    </source>
</evidence>
<comment type="caution">
    <text evidence="12">The sequence shown here is derived from an EMBL/GenBank/DDBJ whole genome shotgun (WGS) entry which is preliminary data.</text>
</comment>
<keyword evidence="5 10" id="KW-0547">Nucleotide-binding</keyword>
<evidence type="ECO:0000259" key="11">
    <source>
        <dbReference type="PROSITE" id="PS50893"/>
    </source>
</evidence>
<evidence type="ECO:0000256" key="8">
    <source>
        <dbReference type="ARBA" id="ARBA00023136"/>
    </source>
</evidence>
<dbReference type="SUPFAM" id="SSF52540">
    <property type="entry name" value="P-loop containing nucleoside triphosphate hydrolases"/>
    <property type="match status" value="1"/>
</dbReference>
<feature type="domain" description="ABC transporter" evidence="11">
    <location>
        <begin position="9"/>
        <end position="245"/>
    </location>
</feature>
<comment type="subcellular location">
    <subcellularLocation>
        <location evidence="1 10">Cell membrane</location>
        <topology evidence="1 10">Peripheral membrane protein</topology>
    </subcellularLocation>
</comment>
<dbReference type="Pfam" id="PF00005">
    <property type="entry name" value="ABC_tran"/>
    <property type="match status" value="1"/>
</dbReference>
<dbReference type="InterPro" id="IPR015856">
    <property type="entry name" value="ABC_transpr_CbiO/EcfA_su"/>
</dbReference>
<dbReference type="AlphaFoldDB" id="A0A9D2REE8"/>
<dbReference type="FunFam" id="3.40.50.300:FF:000224">
    <property type="entry name" value="Energy-coupling factor transporter ATP-binding protein EcfA"/>
    <property type="match status" value="1"/>
</dbReference>
<gene>
    <name evidence="12" type="ORF">H9910_00825</name>
</gene>
<dbReference type="EMBL" id="DWUU01000007">
    <property type="protein sequence ID" value="HJD41543.1"/>
    <property type="molecule type" value="Genomic_DNA"/>
</dbReference>
<protein>
    <recommendedName>
        <fullName evidence="10">ABC transporter ATP-binding protein</fullName>
    </recommendedName>
</protein>
<keyword evidence="4 10" id="KW-1003">Cell membrane</keyword>
<sequence>MEHNENWVIEAQDVSFTYEGNEEKALDGLELKIRRGSRVAFMGGNGSGKSTFFLCLNGIRKPDSGRICIDGKPIEYTRKGLLDVRGKVGIVFQEPDNQLFSASVYEEISFGILNLGADEETAREEVDQVIGELEITPFKDRPAHALSGGQKKQVAIADILVMHPEVMILDEPAAALDPAHTRKVHQIVDRLTGKGITVLMATHDIDYAYRWADEIVLMHEGRVLRQGTPEAVCADRAALREAGLEPPSVLRLWECLQDKGMISRTDRHPRSTDELIRMLERDDTDVQNKERI</sequence>
<dbReference type="GO" id="GO:0042626">
    <property type="term" value="F:ATPase-coupled transmembrane transporter activity"/>
    <property type="evidence" value="ECO:0007669"/>
    <property type="project" value="TreeGrafter"/>
</dbReference>
<evidence type="ECO:0000313" key="12">
    <source>
        <dbReference type="EMBL" id="HJD41543.1"/>
    </source>
</evidence>
<dbReference type="PROSITE" id="PS50893">
    <property type="entry name" value="ABC_TRANSPORTER_2"/>
    <property type="match status" value="1"/>
</dbReference>
<keyword evidence="8 10" id="KW-0472">Membrane</keyword>
<evidence type="ECO:0000256" key="6">
    <source>
        <dbReference type="ARBA" id="ARBA00022840"/>
    </source>
</evidence>
<evidence type="ECO:0000256" key="3">
    <source>
        <dbReference type="ARBA" id="ARBA00022448"/>
    </source>
</evidence>
<keyword evidence="7" id="KW-1278">Translocase</keyword>